<dbReference type="Proteomes" id="UP000245283">
    <property type="component" value="Unassembled WGS sequence"/>
</dbReference>
<sequence>MRNLRIASAARVDIQRTLEWSERQFGRQARLRYQALIEAALHDVQKDPERPGSLQQEALGQPDVRIWHLKYSRRTASKEYGTVSGPAHFFLYRVDNDYVMVGRLLHERMAIPSFPDEAR</sequence>
<name>A0A2V1K8V9_9ACTO</name>
<proteinExistence type="predicted"/>
<reference evidence="2" key="1">
    <citation type="submission" date="2018-05" db="EMBL/GenBank/DDBJ databases">
        <authorList>
            <person name="Li Y."/>
        </authorList>
    </citation>
    <scope>NUCLEOTIDE SEQUENCE [LARGE SCALE GENOMIC DNA]</scope>
    <source>
        <strain evidence="2">sk1b4</strain>
    </source>
</reference>
<dbReference type="InterPro" id="IPR035093">
    <property type="entry name" value="RelE/ParE_toxin_dom_sf"/>
</dbReference>
<protein>
    <submittedName>
        <fullName evidence="1">Plasmid stabilization protein ParE</fullName>
    </submittedName>
</protein>
<dbReference type="EMBL" id="QETB01000004">
    <property type="protein sequence ID" value="PWF25896.1"/>
    <property type="molecule type" value="Genomic_DNA"/>
</dbReference>
<gene>
    <name evidence="1" type="ORF">DD236_07235</name>
</gene>
<accession>A0A2V1K8V9</accession>
<keyword evidence="2" id="KW-1185">Reference proteome</keyword>
<comment type="caution">
    <text evidence="1">The sequence shown here is derived from an EMBL/GenBank/DDBJ whole genome shotgun (WGS) entry which is preliminary data.</text>
</comment>
<dbReference type="OrthoDB" id="516834at2"/>
<dbReference type="Gene3D" id="3.30.2310.20">
    <property type="entry name" value="RelE-like"/>
    <property type="match status" value="1"/>
</dbReference>
<evidence type="ECO:0000313" key="2">
    <source>
        <dbReference type="Proteomes" id="UP000245283"/>
    </source>
</evidence>
<organism evidence="1 2">
    <name type="scientific">Ancrocorticia populi</name>
    <dbReference type="NCBI Taxonomy" id="2175228"/>
    <lineage>
        <taxon>Bacteria</taxon>
        <taxon>Bacillati</taxon>
        <taxon>Actinomycetota</taxon>
        <taxon>Actinomycetes</taxon>
        <taxon>Actinomycetales</taxon>
        <taxon>Actinomycetaceae</taxon>
        <taxon>Ancrocorticia</taxon>
    </lineage>
</organism>
<evidence type="ECO:0000313" key="1">
    <source>
        <dbReference type="EMBL" id="PWF25896.1"/>
    </source>
</evidence>
<dbReference type="AlphaFoldDB" id="A0A2V1K8V9"/>